<reference evidence="2" key="1">
    <citation type="submission" date="2016-02" db="EMBL/GenBank/DDBJ databases">
        <authorList>
            <person name="Schultz-Johansen M."/>
            <person name="Glaring M.A."/>
            <person name="Bech P.K."/>
            <person name="Stougaard P."/>
        </authorList>
    </citation>
    <scope>NUCLEOTIDE SEQUENCE [LARGE SCALE GENOMIC DNA]</scope>
    <source>
        <strain evidence="2">S66</strain>
    </source>
</reference>
<sequence length="294" mass="32598">MDGNLTLSLLKRGDSLAVFQGELVITPKSGEPVPRDWLAANRNKIMSELAQQSNQSIFSYAYYQTGIYNNGRSPGVMIRFIDLLTGEDVYALFNAQLKRQRTTGNKKAGDPLPDGQFHMGDRSAFYMLWIKTALAIPRRFSEWHKSMSKLQHVYFIGERSSGDKLANKSIQPLSLAYKDIEQLLGGNLGTSQRQGSDNLVTRNGGKVWRQGLVASNGDKHVAVDHVDKGLDPDSKCVSKQVRVFESAGNLSACAANRVLSNQVMTCNVVSLPPIKKLPEEQSIDEWLQDYDSAS</sequence>
<keyword evidence="2" id="KW-1185">Reference proteome</keyword>
<dbReference type="Proteomes" id="UP000070299">
    <property type="component" value="Unassembled WGS sequence"/>
</dbReference>
<dbReference type="OrthoDB" id="6381296at2"/>
<dbReference type="AlphaFoldDB" id="A0A136A162"/>
<gene>
    <name evidence="1" type="ORF">AX660_12410</name>
</gene>
<evidence type="ECO:0000313" key="2">
    <source>
        <dbReference type="Proteomes" id="UP000070299"/>
    </source>
</evidence>
<protein>
    <submittedName>
        <fullName evidence="1">Uncharacterized protein</fullName>
    </submittedName>
</protein>
<dbReference type="STRING" id="1799789.AX660_12410"/>
<organism evidence="1 2">
    <name type="scientific">Paraglaciecola hydrolytica</name>
    <dbReference type="NCBI Taxonomy" id="1799789"/>
    <lineage>
        <taxon>Bacteria</taxon>
        <taxon>Pseudomonadati</taxon>
        <taxon>Pseudomonadota</taxon>
        <taxon>Gammaproteobacteria</taxon>
        <taxon>Alteromonadales</taxon>
        <taxon>Alteromonadaceae</taxon>
        <taxon>Paraglaciecola</taxon>
    </lineage>
</organism>
<proteinExistence type="predicted"/>
<name>A0A136A162_9ALTE</name>
<comment type="caution">
    <text evidence="1">The sequence shown here is derived from an EMBL/GenBank/DDBJ whole genome shotgun (WGS) entry which is preliminary data.</text>
</comment>
<dbReference type="RefSeq" id="WP_068375902.1">
    <property type="nucleotide sequence ID" value="NZ_LSNE01000005.1"/>
</dbReference>
<dbReference type="EMBL" id="LSNE01000005">
    <property type="protein sequence ID" value="KXI28972.1"/>
    <property type="molecule type" value="Genomic_DNA"/>
</dbReference>
<evidence type="ECO:0000313" key="1">
    <source>
        <dbReference type="EMBL" id="KXI28972.1"/>
    </source>
</evidence>
<accession>A0A136A162</accession>